<reference evidence="1 2" key="1">
    <citation type="submission" date="2010-12" db="EMBL/GenBank/DDBJ databases">
        <authorList>
            <person name="Muzny D."/>
            <person name="Qin X."/>
            <person name="Deng J."/>
            <person name="Jiang H."/>
            <person name="Liu Y."/>
            <person name="Qu J."/>
            <person name="Song X.-Z."/>
            <person name="Zhang L."/>
            <person name="Thornton R."/>
            <person name="Coyle M."/>
            <person name="Francisco L."/>
            <person name="Jackson L."/>
            <person name="Javaid M."/>
            <person name="Korchina V."/>
            <person name="Kovar C."/>
            <person name="Mata R."/>
            <person name="Mathew T."/>
            <person name="Ngo R."/>
            <person name="Nguyen L."/>
            <person name="Nguyen N."/>
            <person name="Okwuonu G."/>
            <person name="Ongeri F."/>
            <person name="Pham C."/>
            <person name="Simmons D."/>
            <person name="Wilczek-Boney K."/>
            <person name="Hale W."/>
            <person name="Jakkamsetti A."/>
            <person name="Pham P."/>
            <person name="Ruth R."/>
            <person name="San Lucas F."/>
            <person name="Warren J."/>
            <person name="Zhang J."/>
            <person name="Zhao Z."/>
            <person name="Zhou C."/>
            <person name="Zhu D."/>
            <person name="Lee S."/>
            <person name="Bess C."/>
            <person name="Blankenburg K."/>
            <person name="Forbes L."/>
            <person name="Fu Q."/>
            <person name="Gubbala S."/>
            <person name="Hirani K."/>
            <person name="Jayaseelan J.C."/>
            <person name="Lara F."/>
            <person name="Munidasa M."/>
            <person name="Palculict T."/>
            <person name="Patil S."/>
            <person name="Pu L.-L."/>
            <person name="Saada N."/>
            <person name="Tang L."/>
            <person name="Weissenberger G."/>
            <person name="Zhu Y."/>
            <person name="Hemphill L."/>
            <person name="Shang Y."/>
            <person name="Youmans B."/>
            <person name="Ayvaz T."/>
            <person name="Ross M."/>
            <person name="Santibanez J."/>
            <person name="Aqrawi P."/>
            <person name="Gross S."/>
            <person name="Joshi V."/>
            <person name="Fowler G."/>
            <person name="Nazareth L."/>
            <person name="Reid J."/>
            <person name="Worley K."/>
            <person name="Petrosino J."/>
            <person name="Highlander S."/>
            <person name="Gibbs R."/>
        </authorList>
    </citation>
    <scope>NUCLEOTIDE SEQUENCE [LARGE SCALE GENOMIC DNA]</scope>
    <source>
        <strain evidence="1 2">ATCC 51599</strain>
    </source>
</reference>
<accession>E7RWE2</accession>
<protein>
    <submittedName>
        <fullName evidence="1">Uncharacterized protein</fullName>
    </submittedName>
</protein>
<dbReference type="HOGENOM" id="CLU_1967789_0_0_4"/>
<organism evidence="1 2">
    <name type="scientific">Lautropia mirabilis ATCC 51599</name>
    <dbReference type="NCBI Taxonomy" id="887898"/>
    <lineage>
        <taxon>Bacteria</taxon>
        <taxon>Pseudomonadati</taxon>
        <taxon>Pseudomonadota</taxon>
        <taxon>Betaproteobacteria</taxon>
        <taxon>Burkholderiales</taxon>
        <taxon>Burkholderiaceae</taxon>
        <taxon>Lautropia</taxon>
    </lineage>
</organism>
<proteinExistence type="predicted"/>
<sequence>MKITLQRPSGFLRNSVARALSLTVFLNGEPIGKLATGESKVFPLPDEGGMLQVGISWRDEGLEPINRDPDRRISGCSISSQGLALGPADDGATLRAVTAAWVILDPFMLYILPWIRHRVLQIRRAEG</sequence>
<gene>
    <name evidence="1" type="ORF">HMPREF0551_0805</name>
</gene>
<comment type="caution">
    <text evidence="1">The sequence shown here is derived from an EMBL/GenBank/DDBJ whole genome shotgun (WGS) entry which is preliminary data.</text>
</comment>
<keyword evidence="2" id="KW-1185">Reference proteome</keyword>
<evidence type="ECO:0000313" key="1">
    <source>
        <dbReference type="EMBL" id="EFV95317.1"/>
    </source>
</evidence>
<dbReference type="AlphaFoldDB" id="E7RWE2"/>
<dbReference type="Proteomes" id="UP000011021">
    <property type="component" value="Unassembled WGS sequence"/>
</dbReference>
<dbReference type="RefSeq" id="WP_005672967.1">
    <property type="nucleotide sequence ID" value="NZ_CP146288.1"/>
</dbReference>
<name>E7RWE2_9BURK</name>
<evidence type="ECO:0000313" key="2">
    <source>
        <dbReference type="Proteomes" id="UP000011021"/>
    </source>
</evidence>
<dbReference type="EMBL" id="AEQP01000003">
    <property type="protein sequence ID" value="EFV95317.1"/>
    <property type="molecule type" value="Genomic_DNA"/>
</dbReference>